<sequence>MSLRLQVAKVMSACPVEMSRDVYHIDQRSQEAVIAISVYLKESGFQHYECIVPYPMKLLRGLLKATFVEEVNSSDALHAEVTKLAQVNPDLFCHMSEDLQYESPRTLCSRATMTCPTCRRGVPYPRQSARLLPPLLAACDQRHQGAVLVSLGRAYFVHPTAGAGRVLWHHREHPQLHHHASQHKAACDAQFIRKMRANMFRDEDCQEKEADLYEVLNLMVDTMANHLMGKENFFYEFDVFTKIAAI</sequence>
<evidence type="ECO:0000313" key="2">
    <source>
        <dbReference type="Proteomes" id="UP001321473"/>
    </source>
</evidence>
<organism evidence="1 2">
    <name type="scientific">Amblyomma americanum</name>
    <name type="common">Lone star tick</name>
    <dbReference type="NCBI Taxonomy" id="6943"/>
    <lineage>
        <taxon>Eukaryota</taxon>
        <taxon>Metazoa</taxon>
        <taxon>Ecdysozoa</taxon>
        <taxon>Arthropoda</taxon>
        <taxon>Chelicerata</taxon>
        <taxon>Arachnida</taxon>
        <taxon>Acari</taxon>
        <taxon>Parasitiformes</taxon>
        <taxon>Ixodida</taxon>
        <taxon>Ixodoidea</taxon>
        <taxon>Ixodidae</taxon>
        <taxon>Amblyomminae</taxon>
        <taxon>Amblyomma</taxon>
    </lineage>
</organism>
<proteinExistence type="predicted"/>
<gene>
    <name evidence="1" type="ORF">V5799_008399</name>
</gene>
<protein>
    <submittedName>
        <fullName evidence="1">Uncharacterized protein</fullName>
    </submittedName>
</protein>
<dbReference type="EMBL" id="JARKHS020003763">
    <property type="protein sequence ID" value="KAK8785235.1"/>
    <property type="molecule type" value="Genomic_DNA"/>
</dbReference>
<dbReference type="AlphaFoldDB" id="A0AAQ4FEU4"/>
<accession>A0AAQ4FEU4</accession>
<reference evidence="1 2" key="1">
    <citation type="journal article" date="2023" name="Arcadia Sci">
        <title>De novo assembly of a long-read Amblyomma americanum tick genome.</title>
        <authorList>
            <person name="Chou S."/>
            <person name="Poskanzer K.E."/>
            <person name="Rollins M."/>
            <person name="Thuy-Boun P.S."/>
        </authorList>
    </citation>
    <scope>NUCLEOTIDE SEQUENCE [LARGE SCALE GENOMIC DNA]</scope>
    <source>
        <strain evidence="1">F_SG_1</strain>
        <tissue evidence="1">Salivary glands</tissue>
    </source>
</reference>
<evidence type="ECO:0000313" key="1">
    <source>
        <dbReference type="EMBL" id="KAK8785235.1"/>
    </source>
</evidence>
<keyword evidence="2" id="KW-1185">Reference proteome</keyword>
<dbReference type="Proteomes" id="UP001321473">
    <property type="component" value="Unassembled WGS sequence"/>
</dbReference>
<name>A0AAQ4FEU4_AMBAM</name>
<comment type="caution">
    <text evidence="1">The sequence shown here is derived from an EMBL/GenBank/DDBJ whole genome shotgun (WGS) entry which is preliminary data.</text>
</comment>